<dbReference type="InterPro" id="IPR016064">
    <property type="entry name" value="NAD/diacylglycerol_kinase_sf"/>
</dbReference>
<dbReference type="SUPFAM" id="SSF111331">
    <property type="entry name" value="NAD kinase/diacylglycerol kinase-like"/>
    <property type="match status" value="1"/>
</dbReference>
<organism evidence="2 3">
    <name type="scientific">Sorghum bicolor</name>
    <name type="common">Sorghum</name>
    <name type="synonym">Sorghum vulgare</name>
    <dbReference type="NCBI Taxonomy" id="4558"/>
    <lineage>
        <taxon>Eukaryota</taxon>
        <taxon>Viridiplantae</taxon>
        <taxon>Streptophyta</taxon>
        <taxon>Embryophyta</taxon>
        <taxon>Tracheophyta</taxon>
        <taxon>Spermatophyta</taxon>
        <taxon>Magnoliopsida</taxon>
        <taxon>Liliopsida</taxon>
        <taxon>Poales</taxon>
        <taxon>Poaceae</taxon>
        <taxon>PACMAD clade</taxon>
        <taxon>Panicoideae</taxon>
        <taxon>Andropogonodae</taxon>
        <taxon>Andropogoneae</taxon>
        <taxon>Sorghinae</taxon>
        <taxon>Sorghum</taxon>
    </lineage>
</organism>
<dbReference type="AlphaFoldDB" id="A0A921RSG5"/>
<dbReference type="EMBL" id="CM027681">
    <property type="protein sequence ID" value="KAG0545372.1"/>
    <property type="molecule type" value="Genomic_DNA"/>
</dbReference>
<dbReference type="PROSITE" id="PS50146">
    <property type="entry name" value="DAGK"/>
    <property type="match status" value="1"/>
</dbReference>
<dbReference type="InterPro" id="IPR001206">
    <property type="entry name" value="Diacylglycerol_kinase_cat_dom"/>
</dbReference>
<dbReference type="Gene3D" id="3.40.50.10330">
    <property type="entry name" value="Probable inorganic polyphosphate/atp-NAD kinase, domain 1"/>
    <property type="match status" value="1"/>
</dbReference>
<evidence type="ECO:0000313" key="3">
    <source>
        <dbReference type="Proteomes" id="UP000807115"/>
    </source>
</evidence>
<accession>A0A921RSG5</accession>
<protein>
    <recommendedName>
        <fullName evidence="1">DAGKc domain-containing protein</fullName>
    </recommendedName>
</protein>
<dbReference type="GO" id="GO:0016020">
    <property type="term" value="C:membrane"/>
    <property type="evidence" value="ECO:0007669"/>
    <property type="project" value="GOC"/>
</dbReference>
<dbReference type="GO" id="GO:0006665">
    <property type="term" value="P:sphingolipid metabolic process"/>
    <property type="evidence" value="ECO:0007669"/>
    <property type="project" value="UniProtKB-ARBA"/>
</dbReference>
<dbReference type="GO" id="GO:0016301">
    <property type="term" value="F:kinase activity"/>
    <property type="evidence" value="ECO:0007669"/>
    <property type="project" value="InterPro"/>
</dbReference>
<reference evidence="2" key="1">
    <citation type="journal article" date="2019" name="BMC Genomics">
        <title>A new reference genome for Sorghum bicolor reveals high levels of sequence similarity between sweet and grain genotypes: implications for the genetics of sugar metabolism.</title>
        <authorList>
            <person name="Cooper E.A."/>
            <person name="Brenton Z.W."/>
            <person name="Flinn B.S."/>
            <person name="Jenkins J."/>
            <person name="Shu S."/>
            <person name="Flowers D."/>
            <person name="Luo F."/>
            <person name="Wang Y."/>
            <person name="Xia P."/>
            <person name="Barry K."/>
            <person name="Daum C."/>
            <person name="Lipzen A."/>
            <person name="Yoshinaga Y."/>
            <person name="Schmutz J."/>
            <person name="Saski C."/>
            <person name="Vermerris W."/>
            <person name="Kresovich S."/>
        </authorList>
    </citation>
    <scope>NUCLEOTIDE SEQUENCE</scope>
</reference>
<reference evidence="2" key="2">
    <citation type="submission" date="2020-10" db="EMBL/GenBank/DDBJ databases">
        <authorList>
            <person name="Cooper E.A."/>
            <person name="Brenton Z.W."/>
            <person name="Flinn B.S."/>
            <person name="Jenkins J."/>
            <person name="Shu S."/>
            <person name="Flowers D."/>
            <person name="Luo F."/>
            <person name="Wang Y."/>
            <person name="Xia P."/>
            <person name="Barry K."/>
            <person name="Daum C."/>
            <person name="Lipzen A."/>
            <person name="Yoshinaga Y."/>
            <person name="Schmutz J."/>
            <person name="Saski C."/>
            <person name="Vermerris W."/>
            <person name="Kresovich S."/>
        </authorList>
    </citation>
    <scope>NUCLEOTIDE SEQUENCE</scope>
</reference>
<name>A0A921RSG5_SORBI</name>
<comment type="caution">
    <text evidence="2">The sequence shown here is derived from an EMBL/GenBank/DDBJ whole genome shotgun (WGS) entry which is preliminary data.</text>
</comment>
<feature type="domain" description="DAGKc" evidence="1">
    <location>
        <begin position="1"/>
        <end position="90"/>
    </location>
</feature>
<evidence type="ECO:0000313" key="2">
    <source>
        <dbReference type="EMBL" id="KAG0545372.1"/>
    </source>
</evidence>
<gene>
    <name evidence="2" type="ORF">BDA96_02G355900</name>
</gene>
<dbReference type="Pfam" id="PF00781">
    <property type="entry name" value="DAGK_cat"/>
    <property type="match status" value="1"/>
</dbReference>
<dbReference type="InterPro" id="IPR050187">
    <property type="entry name" value="Lipid_Phosphate_FormReg"/>
</dbReference>
<dbReference type="Proteomes" id="UP000807115">
    <property type="component" value="Chromosome 2"/>
</dbReference>
<sequence length="113" mass="12438">MPAKEIVYYSEPLGGNGSGQSIFQNEVLPLTEAAETKHCLNAQEIAHSLDLRKYDGVICVSGDGLLVEVVNGLLRREDWETAIKVPLGIILQVINVHLMLLLLCREIGKDKVL</sequence>
<dbReference type="PANTHER" id="PTHR12358">
    <property type="entry name" value="SPHINGOSINE KINASE"/>
    <property type="match status" value="1"/>
</dbReference>
<evidence type="ECO:0000259" key="1">
    <source>
        <dbReference type="PROSITE" id="PS50146"/>
    </source>
</evidence>
<dbReference type="PANTHER" id="PTHR12358:SF88">
    <property type="entry name" value="DAGKC DOMAIN-CONTAINING PROTEIN"/>
    <property type="match status" value="1"/>
</dbReference>
<proteinExistence type="predicted"/>
<dbReference type="InterPro" id="IPR017438">
    <property type="entry name" value="ATP-NAD_kinase_N"/>
</dbReference>